<organism evidence="5 6">
    <name type="scientific">Herbiconiux daphne</name>
    <dbReference type="NCBI Taxonomy" id="2970914"/>
    <lineage>
        <taxon>Bacteria</taxon>
        <taxon>Bacillati</taxon>
        <taxon>Actinomycetota</taxon>
        <taxon>Actinomycetes</taxon>
        <taxon>Micrococcales</taxon>
        <taxon>Microbacteriaceae</taxon>
        <taxon>Herbiconiux</taxon>
    </lineage>
</organism>
<dbReference type="Gene3D" id="3.40.190.10">
    <property type="entry name" value="Periplasmic binding protein-like II"/>
    <property type="match status" value="2"/>
</dbReference>
<evidence type="ECO:0000256" key="2">
    <source>
        <dbReference type="ARBA" id="ARBA00010742"/>
    </source>
</evidence>
<comment type="caution">
    <text evidence="5">The sequence shown here is derived from an EMBL/GenBank/DDBJ whole genome shotgun (WGS) entry which is preliminary data.</text>
</comment>
<dbReference type="Proteomes" id="UP001165586">
    <property type="component" value="Unassembled WGS sequence"/>
</dbReference>
<feature type="domain" description="SsuA/THI5-like" evidence="4">
    <location>
        <begin position="17"/>
        <end position="224"/>
    </location>
</feature>
<evidence type="ECO:0000313" key="5">
    <source>
        <dbReference type="EMBL" id="MCS5735720.1"/>
    </source>
</evidence>
<keyword evidence="6" id="KW-1185">Reference proteome</keyword>
<protein>
    <submittedName>
        <fullName evidence="5">ABC transporter substrate-binding protein</fullName>
    </submittedName>
</protein>
<proteinExistence type="inferred from homology"/>
<evidence type="ECO:0000256" key="3">
    <source>
        <dbReference type="ARBA" id="ARBA00022729"/>
    </source>
</evidence>
<name>A0ABT2H6Z1_9MICO</name>
<comment type="similarity">
    <text evidence="2">Belongs to the bacterial solute-binding protein SsuA/TauA family.</text>
</comment>
<evidence type="ECO:0000313" key="6">
    <source>
        <dbReference type="Proteomes" id="UP001165586"/>
    </source>
</evidence>
<dbReference type="PANTHER" id="PTHR30024">
    <property type="entry name" value="ALIPHATIC SULFONATES-BINDING PROTEIN-RELATED"/>
    <property type="match status" value="1"/>
</dbReference>
<comment type="subcellular location">
    <subcellularLocation>
        <location evidence="1">Periplasm</location>
    </subcellularLocation>
</comment>
<accession>A0ABT2H6Z1</accession>
<keyword evidence="3" id="KW-0732">Signal</keyword>
<dbReference type="SUPFAM" id="SSF53850">
    <property type="entry name" value="Periplasmic binding protein-like II"/>
    <property type="match status" value="1"/>
</dbReference>
<dbReference type="EMBL" id="JANLCJ010000008">
    <property type="protein sequence ID" value="MCS5735720.1"/>
    <property type="molecule type" value="Genomic_DNA"/>
</dbReference>
<dbReference type="RefSeq" id="WP_259540708.1">
    <property type="nucleotide sequence ID" value="NZ_JANLCJ010000008.1"/>
</dbReference>
<reference evidence="5" key="1">
    <citation type="submission" date="2022-08" db="EMBL/GenBank/DDBJ databases">
        <authorList>
            <person name="Deng Y."/>
            <person name="Han X.-F."/>
            <person name="Zhang Y.-Q."/>
        </authorList>
    </citation>
    <scope>NUCLEOTIDE SEQUENCE</scope>
    <source>
        <strain evidence="5">CPCC 203386</strain>
    </source>
</reference>
<dbReference type="PANTHER" id="PTHR30024:SF47">
    <property type="entry name" value="TAURINE-BINDING PERIPLASMIC PROTEIN"/>
    <property type="match status" value="1"/>
</dbReference>
<sequence length="302" mass="32736">MTGTTTIKMAGGAQGFNWLPVFIAVEQGMLSDRRVEIEFLRLGSVEKATQAVQSGTADLAITPPEGAIANYVAGGDLRIIAANSLRLPMSLVASKGVGNVANLRGKRIGTSSLTEGTAVYVREMLQRDGLTYPADYEFVLSGIHTTRWTALRQGEIDCAPQPAPWNFLAEREGFDLIAEVSDVIPEVLFAALVGADNWLRANTDSVRRLVAALRDAHEFINDPQNDRITLPVYERITTPGDADLAKRGFDYTRALGMWPTRLVVPDAALRTSVDLMVRANLLNSDQVAMTGGVFDPQYVGVA</sequence>
<dbReference type="Pfam" id="PF09084">
    <property type="entry name" value="NMT1"/>
    <property type="match status" value="1"/>
</dbReference>
<evidence type="ECO:0000259" key="4">
    <source>
        <dbReference type="Pfam" id="PF09084"/>
    </source>
</evidence>
<dbReference type="InterPro" id="IPR015168">
    <property type="entry name" value="SsuA/THI5"/>
</dbReference>
<gene>
    <name evidence="5" type="ORF">N1032_18425</name>
</gene>
<evidence type="ECO:0000256" key="1">
    <source>
        <dbReference type="ARBA" id="ARBA00004418"/>
    </source>
</evidence>